<dbReference type="PANTHER" id="PTHR32071">
    <property type="entry name" value="TRANSCRIPTIONAL REGULATORY PROTEIN"/>
    <property type="match status" value="1"/>
</dbReference>
<evidence type="ECO:0000256" key="2">
    <source>
        <dbReference type="ARBA" id="ARBA00022840"/>
    </source>
</evidence>
<name>A0A1H6YCA3_9GAMM</name>
<dbReference type="InterPro" id="IPR002078">
    <property type="entry name" value="Sigma_54_int"/>
</dbReference>
<keyword evidence="5" id="KW-0804">Transcription</keyword>
<dbReference type="STRING" id="170623.SAMN04244579_04173"/>
<dbReference type="SMART" id="SM00382">
    <property type="entry name" value="AAA"/>
    <property type="match status" value="1"/>
</dbReference>
<dbReference type="PRINTS" id="PR01590">
    <property type="entry name" value="HTHFIS"/>
</dbReference>
<sequence length="572" mass="63540">MAVQGEIERFNLRSRLRFNIDAGQIWLDESRMLLLHAKALGALRRELFDSLGAKRAQGLLFRMGFAAGQQDADLASKLLGEGDNFDVFQIGPALHAFEGLVKATITEAHIDWEQGCFFGETKSENSWEAESHLQQFGIGEDTACWTLSGYASGYVTRFFRRFIVFRETQCTCRGDHHCVMVGKPVEAWGDDAYLEYCRPEELDTSFQALQQELWQLRGRQREQHVPGRLVGSSPAFRMAFDLLSKAAKSPITVLLLGETGVGKEVFAQWLHENSDRADQPFVAVNCAAIPNDLIESELFGVQKGAFTGAQQSRPGRFERADGGTLFLDELGDLSPSAQVKLLRVLQTGEVERLGDDKARKVNVRLVAATNVNLQQAIADGRFRADLYYRLATYPVAIPPLRERKSDIPVLVTALLEKYAPIYHKSLLGLTDRAMQALMAYHWPGNVRELENLIERAVLLVPSGAQIEVEHLFAGATPTAPPGAAIDRQGQVGNADEARRELLYDTLLDDGFDLQAHETRLLELAVRRANGNLTHAARLLGITRRQLAYRLKQATGEAGPGARHGMTKSNSDR</sequence>
<organism evidence="8 9">
    <name type="scientific">Azotobacter beijerinckii</name>
    <dbReference type="NCBI Taxonomy" id="170623"/>
    <lineage>
        <taxon>Bacteria</taxon>
        <taxon>Pseudomonadati</taxon>
        <taxon>Pseudomonadota</taxon>
        <taxon>Gammaproteobacteria</taxon>
        <taxon>Pseudomonadales</taxon>
        <taxon>Pseudomonadaceae</taxon>
        <taxon>Azotobacter</taxon>
    </lineage>
</organism>
<proteinExistence type="predicted"/>
<dbReference type="InterPro" id="IPR058031">
    <property type="entry name" value="AAA_lid_NorR"/>
</dbReference>
<dbReference type="Pfam" id="PF00158">
    <property type="entry name" value="Sigma54_activat"/>
    <property type="match status" value="1"/>
</dbReference>
<evidence type="ECO:0000259" key="7">
    <source>
        <dbReference type="PROSITE" id="PS50045"/>
    </source>
</evidence>
<dbReference type="Proteomes" id="UP000199005">
    <property type="component" value="Unassembled WGS sequence"/>
</dbReference>
<dbReference type="Pfam" id="PF25601">
    <property type="entry name" value="AAA_lid_14"/>
    <property type="match status" value="1"/>
</dbReference>
<dbReference type="EMBL" id="FNYO01000087">
    <property type="protein sequence ID" value="SEJ38903.1"/>
    <property type="molecule type" value="Genomic_DNA"/>
</dbReference>
<evidence type="ECO:0000256" key="4">
    <source>
        <dbReference type="ARBA" id="ARBA00023125"/>
    </source>
</evidence>
<dbReference type="PANTHER" id="PTHR32071:SF113">
    <property type="entry name" value="ALGINATE BIOSYNTHESIS TRANSCRIPTIONAL REGULATORY PROTEIN ALGB"/>
    <property type="match status" value="1"/>
</dbReference>
<dbReference type="Gene3D" id="1.10.10.60">
    <property type="entry name" value="Homeodomain-like"/>
    <property type="match status" value="1"/>
</dbReference>
<keyword evidence="4" id="KW-0238">DNA-binding</keyword>
<dbReference type="FunFam" id="3.40.50.300:FF:000006">
    <property type="entry name" value="DNA-binding transcriptional regulator NtrC"/>
    <property type="match status" value="1"/>
</dbReference>
<evidence type="ECO:0000256" key="1">
    <source>
        <dbReference type="ARBA" id="ARBA00022741"/>
    </source>
</evidence>
<dbReference type="CDD" id="cd00009">
    <property type="entry name" value="AAA"/>
    <property type="match status" value="1"/>
</dbReference>
<feature type="region of interest" description="Disordered" evidence="6">
    <location>
        <begin position="553"/>
        <end position="572"/>
    </location>
</feature>
<dbReference type="Pfam" id="PF06505">
    <property type="entry name" value="XylR_N"/>
    <property type="match status" value="1"/>
</dbReference>
<gene>
    <name evidence="8" type="ORF">SAMN04244579_04173</name>
</gene>
<accession>A0A1H6YCA3</accession>
<evidence type="ECO:0000313" key="8">
    <source>
        <dbReference type="EMBL" id="SEJ38903.1"/>
    </source>
</evidence>
<dbReference type="InterPro" id="IPR010523">
    <property type="entry name" value="XylR_N"/>
</dbReference>
<keyword evidence="3" id="KW-0805">Transcription regulation</keyword>
<dbReference type="InterPro" id="IPR004096">
    <property type="entry name" value="V4R"/>
</dbReference>
<keyword evidence="1" id="KW-0547">Nucleotide-binding</keyword>
<evidence type="ECO:0000256" key="5">
    <source>
        <dbReference type="ARBA" id="ARBA00023163"/>
    </source>
</evidence>
<dbReference type="Gene3D" id="3.30.1380.20">
    <property type="entry name" value="Trafficking protein particle complex subunit 3"/>
    <property type="match status" value="1"/>
</dbReference>
<dbReference type="InterPro" id="IPR002197">
    <property type="entry name" value="HTH_Fis"/>
</dbReference>
<keyword evidence="2" id="KW-0067">ATP-binding</keyword>
<evidence type="ECO:0000256" key="3">
    <source>
        <dbReference type="ARBA" id="ARBA00023015"/>
    </source>
</evidence>
<evidence type="ECO:0000313" key="9">
    <source>
        <dbReference type="Proteomes" id="UP000199005"/>
    </source>
</evidence>
<dbReference type="InterPro" id="IPR025662">
    <property type="entry name" value="Sigma_54_int_dom_ATP-bd_1"/>
</dbReference>
<evidence type="ECO:0000256" key="6">
    <source>
        <dbReference type="SAM" id="MobiDB-lite"/>
    </source>
</evidence>
<protein>
    <submittedName>
        <fullName evidence="8">Regulatory protein, Fis family</fullName>
    </submittedName>
</protein>
<dbReference type="RefSeq" id="WP_090902630.1">
    <property type="nucleotide sequence ID" value="NZ_FNYO01000087.1"/>
</dbReference>
<dbReference type="InterPro" id="IPR009057">
    <property type="entry name" value="Homeodomain-like_sf"/>
</dbReference>
<dbReference type="PROSITE" id="PS00688">
    <property type="entry name" value="SIGMA54_INTERACT_3"/>
    <property type="match status" value="1"/>
</dbReference>
<dbReference type="InterPro" id="IPR003593">
    <property type="entry name" value="AAA+_ATPase"/>
</dbReference>
<dbReference type="SUPFAM" id="SSF46689">
    <property type="entry name" value="Homeodomain-like"/>
    <property type="match status" value="1"/>
</dbReference>
<dbReference type="InterPro" id="IPR025943">
    <property type="entry name" value="Sigma_54_int_dom_ATP-bd_2"/>
</dbReference>
<dbReference type="GO" id="GO:0005524">
    <property type="term" value="F:ATP binding"/>
    <property type="evidence" value="ECO:0007669"/>
    <property type="project" value="UniProtKB-KW"/>
</dbReference>
<dbReference type="PROSITE" id="PS50045">
    <property type="entry name" value="SIGMA54_INTERACT_4"/>
    <property type="match status" value="1"/>
</dbReference>
<dbReference type="GO" id="GO:0043565">
    <property type="term" value="F:sequence-specific DNA binding"/>
    <property type="evidence" value="ECO:0007669"/>
    <property type="project" value="InterPro"/>
</dbReference>
<dbReference type="SMART" id="SM00989">
    <property type="entry name" value="V4R"/>
    <property type="match status" value="1"/>
</dbReference>
<dbReference type="Pfam" id="PF02954">
    <property type="entry name" value="HTH_8"/>
    <property type="match status" value="1"/>
</dbReference>
<dbReference type="Gene3D" id="3.40.50.300">
    <property type="entry name" value="P-loop containing nucleotide triphosphate hydrolases"/>
    <property type="match status" value="1"/>
</dbReference>
<dbReference type="Gene3D" id="1.10.8.60">
    <property type="match status" value="1"/>
</dbReference>
<dbReference type="SUPFAM" id="SSF111126">
    <property type="entry name" value="Ligand-binding domain in the NO signalling and Golgi transport"/>
    <property type="match status" value="1"/>
</dbReference>
<dbReference type="InterPro" id="IPR027417">
    <property type="entry name" value="P-loop_NTPase"/>
</dbReference>
<dbReference type="SUPFAM" id="SSF52540">
    <property type="entry name" value="P-loop containing nucleoside triphosphate hydrolases"/>
    <property type="match status" value="1"/>
</dbReference>
<reference evidence="8 9" key="1">
    <citation type="submission" date="2016-10" db="EMBL/GenBank/DDBJ databases">
        <authorList>
            <person name="de Groot N.N."/>
        </authorList>
    </citation>
    <scope>NUCLEOTIDE SEQUENCE [LARGE SCALE GENOMIC DNA]</scope>
    <source>
        <strain evidence="8 9">DSM 1041</strain>
    </source>
</reference>
<dbReference type="PROSITE" id="PS00676">
    <property type="entry name" value="SIGMA54_INTERACT_2"/>
    <property type="match status" value="1"/>
</dbReference>
<dbReference type="AlphaFoldDB" id="A0A1H6YCA3"/>
<dbReference type="GO" id="GO:0006355">
    <property type="term" value="P:regulation of DNA-templated transcription"/>
    <property type="evidence" value="ECO:0007669"/>
    <property type="project" value="InterPro"/>
</dbReference>
<dbReference type="Pfam" id="PF02830">
    <property type="entry name" value="V4R"/>
    <property type="match status" value="1"/>
</dbReference>
<dbReference type="InterPro" id="IPR025944">
    <property type="entry name" value="Sigma_54_int_dom_CS"/>
</dbReference>
<dbReference type="PROSITE" id="PS00675">
    <property type="entry name" value="SIGMA54_INTERACT_1"/>
    <property type="match status" value="1"/>
</dbReference>
<feature type="domain" description="Sigma-54 factor interaction" evidence="7">
    <location>
        <begin position="229"/>
        <end position="458"/>
    </location>
</feature>
<dbReference type="InterPro" id="IPR024096">
    <property type="entry name" value="NO_sig/Golgi_transp_ligand-bd"/>
</dbReference>